<dbReference type="PANTHER" id="PTHR47338:SF4">
    <property type="entry name" value="ZN(II)2CYS6 TRANSCRIPTION FACTOR (EUROFUNG)"/>
    <property type="match status" value="1"/>
</dbReference>
<dbReference type="STRING" id="913774.A0A0C3GI12"/>
<dbReference type="OrthoDB" id="424974at2759"/>
<protein>
    <recommendedName>
        <fullName evidence="6">Zn(2)-C6 fungal-type domain-containing protein</fullName>
    </recommendedName>
</protein>
<evidence type="ECO:0000256" key="1">
    <source>
        <dbReference type="ARBA" id="ARBA00004123"/>
    </source>
</evidence>
<accession>A0A0C3GI12</accession>
<dbReference type="PANTHER" id="PTHR47338">
    <property type="entry name" value="ZN(II)2CYS6 TRANSCRIPTION FACTOR (EUROFUNG)-RELATED"/>
    <property type="match status" value="1"/>
</dbReference>
<reference evidence="7 8" key="1">
    <citation type="submission" date="2014-04" db="EMBL/GenBank/DDBJ databases">
        <authorList>
            <consortium name="DOE Joint Genome Institute"/>
            <person name="Kuo A."/>
            <person name="Martino E."/>
            <person name="Perotto S."/>
            <person name="Kohler A."/>
            <person name="Nagy L.G."/>
            <person name="Floudas D."/>
            <person name="Copeland A."/>
            <person name="Barry K.W."/>
            <person name="Cichocki N."/>
            <person name="Veneault-Fourrey C."/>
            <person name="LaButti K."/>
            <person name="Lindquist E.A."/>
            <person name="Lipzen A."/>
            <person name="Lundell T."/>
            <person name="Morin E."/>
            <person name="Murat C."/>
            <person name="Sun H."/>
            <person name="Tunlid A."/>
            <person name="Henrissat B."/>
            <person name="Grigoriev I.V."/>
            <person name="Hibbett D.S."/>
            <person name="Martin F."/>
            <person name="Nordberg H.P."/>
            <person name="Cantor M.N."/>
            <person name="Hua S.X."/>
        </authorList>
    </citation>
    <scope>NUCLEOTIDE SEQUENCE [LARGE SCALE GENOMIC DNA]</scope>
    <source>
        <strain evidence="7 8">Zn</strain>
    </source>
</reference>
<dbReference type="PROSITE" id="PS00463">
    <property type="entry name" value="ZN2_CY6_FUNGAL_1"/>
    <property type="match status" value="1"/>
</dbReference>
<dbReference type="InterPro" id="IPR036864">
    <property type="entry name" value="Zn2-C6_fun-type_DNA-bd_sf"/>
</dbReference>
<dbReference type="CDD" id="cd00067">
    <property type="entry name" value="GAL4"/>
    <property type="match status" value="1"/>
</dbReference>
<dbReference type="InterPro" id="IPR007219">
    <property type="entry name" value="XnlR_reg_dom"/>
</dbReference>
<gene>
    <name evidence="7" type="ORF">OIDMADRAFT_45088</name>
</gene>
<evidence type="ECO:0000313" key="7">
    <source>
        <dbReference type="EMBL" id="KIM95780.1"/>
    </source>
</evidence>
<dbReference type="Pfam" id="PF00172">
    <property type="entry name" value="Zn_clus"/>
    <property type="match status" value="1"/>
</dbReference>
<dbReference type="AlphaFoldDB" id="A0A0C3GI12"/>
<evidence type="ECO:0000259" key="6">
    <source>
        <dbReference type="PROSITE" id="PS50048"/>
    </source>
</evidence>
<evidence type="ECO:0000256" key="5">
    <source>
        <dbReference type="ARBA" id="ARBA00023242"/>
    </source>
</evidence>
<reference evidence="8" key="2">
    <citation type="submission" date="2015-01" db="EMBL/GenBank/DDBJ databases">
        <title>Evolutionary Origins and Diversification of the Mycorrhizal Mutualists.</title>
        <authorList>
            <consortium name="DOE Joint Genome Institute"/>
            <consortium name="Mycorrhizal Genomics Consortium"/>
            <person name="Kohler A."/>
            <person name="Kuo A."/>
            <person name="Nagy L.G."/>
            <person name="Floudas D."/>
            <person name="Copeland A."/>
            <person name="Barry K.W."/>
            <person name="Cichocki N."/>
            <person name="Veneault-Fourrey C."/>
            <person name="LaButti K."/>
            <person name="Lindquist E.A."/>
            <person name="Lipzen A."/>
            <person name="Lundell T."/>
            <person name="Morin E."/>
            <person name="Murat C."/>
            <person name="Riley R."/>
            <person name="Ohm R."/>
            <person name="Sun H."/>
            <person name="Tunlid A."/>
            <person name="Henrissat B."/>
            <person name="Grigoriev I.V."/>
            <person name="Hibbett D.S."/>
            <person name="Martin F."/>
        </authorList>
    </citation>
    <scope>NUCLEOTIDE SEQUENCE [LARGE SCALE GENOMIC DNA]</scope>
    <source>
        <strain evidence="8">Zn</strain>
    </source>
</reference>
<dbReference type="GO" id="GO:0000981">
    <property type="term" value="F:DNA-binding transcription factor activity, RNA polymerase II-specific"/>
    <property type="evidence" value="ECO:0007669"/>
    <property type="project" value="InterPro"/>
</dbReference>
<dbReference type="Proteomes" id="UP000054321">
    <property type="component" value="Unassembled WGS sequence"/>
</dbReference>
<dbReference type="SMART" id="SM00906">
    <property type="entry name" value="Fungal_trans"/>
    <property type="match status" value="1"/>
</dbReference>
<evidence type="ECO:0000256" key="4">
    <source>
        <dbReference type="ARBA" id="ARBA00023163"/>
    </source>
</evidence>
<dbReference type="Pfam" id="PF04082">
    <property type="entry name" value="Fungal_trans"/>
    <property type="match status" value="1"/>
</dbReference>
<dbReference type="SUPFAM" id="SSF57701">
    <property type="entry name" value="Zn2/Cys6 DNA-binding domain"/>
    <property type="match status" value="1"/>
</dbReference>
<dbReference type="InterPro" id="IPR001138">
    <property type="entry name" value="Zn2Cys6_DnaBD"/>
</dbReference>
<keyword evidence="3" id="KW-0805">Transcription regulation</keyword>
<dbReference type="GO" id="GO:0006351">
    <property type="term" value="P:DNA-templated transcription"/>
    <property type="evidence" value="ECO:0007669"/>
    <property type="project" value="InterPro"/>
</dbReference>
<name>A0A0C3GI12_OIDMZ</name>
<keyword evidence="8" id="KW-1185">Reference proteome</keyword>
<evidence type="ECO:0000256" key="2">
    <source>
        <dbReference type="ARBA" id="ARBA00022723"/>
    </source>
</evidence>
<dbReference type="CDD" id="cd12148">
    <property type="entry name" value="fungal_TF_MHR"/>
    <property type="match status" value="1"/>
</dbReference>
<keyword evidence="2" id="KW-0479">Metal-binding</keyword>
<dbReference type="InParanoid" id="A0A0C3GI12"/>
<dbReference type="SMART" id="SM00066">
    <property type="entry name" value="GAL4"/>
    <property type="match status" value="1"/>
</dbReference>
<organism evidence="7 8">
    <name type="scientific">Oidiodendron maius (strain Zn)</name>
    <dbReference type="NCBI Taxonomy" id="913774"/>
    <lineage>
        <taxon>Eukaryota</taxon>
        <taxon>Fungi</taxon>
        <taxon>Dikarya</taxon>
        <taxon>Ascomycota</taxon>
        <taxon>Pezizomycotina</taxon>
        <taxon>Leotiomycetes</taxon>
        <taxon>Leotiomycetes incertae sedis</taxon>
        <taxon>Myxotrichaceae</taxon>
        <taxon>Oidiodendron</taxon>
    </lineage>
</organism>
<keyword evidence="4" id="KW-0804">Transcription</keyword>
<dbReference type="EMBL" id="KN832886">
    <property type="protein sequence ID" value="KIM95780.1"/>
    <property type="molecule type" value="Genomic_DNA"/>
</dbReference>
<dbReference type="InterPro" id="IPR050815">
    <property type="entry name" value="TF_fung"/>
</dbReference>
<dbReference type="Gene3D" id="4.10.240.10">
    <property type="entry name" value="Zn(2)-C6 fungal-type DNA-binding domain"/>
    <property type="match status" value="1"/>
</dbReference>
<keyword evidence="5" id="KW-0539">Nucleus</keyword>
<dbReference type="GO" id="GO:0003677">
    <property type="term" value="F:DNA binding"/>
    <property type="evidence" value="ECO:0007669"/>
    <property type="project" value="InterPro"/>
</dbReference>
<proteinExistence type="predicted"/>
<feature type="domain" description="Zn(2)-C6 fungal-type" evidence="6">
    <location>
        <begin position="16"/>
        <end position="46"/>
    </location>
</feature>
<comment type="subcellular location">
    <subcellularLocation>
        <location evidence="1">Nucleus</location>
    </subcellularLocation>
</comment>
<evidence type="ECO:0000313" key="8">
    <source>
        <dbReference type="Proteomes" id="UP000054321"/>
    </source>
</evidence>
<dbReference type="HOGENOM" id="CLU_015161_0_0_1"/>
<evidence type="ECO:0000256" key="3">
    <source>
        <dbReference type="ARBA" id="ARBA00023015"/>
    </source>
</evidence>
<dbReference type="GO" id="GO:0008270">
    <property type="term" value="F:zinc ion binding"/>
    <property type="evidence" value="ECO:0007669"/>
    <property type="project" value="InterPro"/>
</dbReference>
<sequence>MSDADNQQQRKRAVRACRNCRRKKTRCSGERPICAICQRLGQHCHYPAIDVVDYGTRPGNEQIDALQTKMSIIENQLTELTNTINSRVRPPGHMSTSTPGWTQGQAMTWADAASIKESNQAQPSVFSVLPGTNVLLSAADAYFRHCHNQPYSLFHEETFRRDLVLGIVPAHLAFAFLATSIRFLSDPAYTADKVTWISGYARESWKAIVLSGEGLEKTAGISVVQALILLAVIDYTGGKCRAGWIKAGLAIRISSYLQLMLEPDQSLSIIEQELRRRTFWSVYVLDTLISCGRQRPPAIPKDNLKLHMPCGENSFQVGLLQEMPPLEVFARGPADTSTLDAESPWTLLVLVASVFRSCLQYIFQERVHHDEAPWHPGCRFAELEWALLQLESTYGLGDSPIEKTRLLYMVDNDVSQHRVGPSVYAHALFHASHCLLYHPFLLRRRLAKQEIKTPKSFLLRAFHSCETHSTALATLMSEARNMGLTASASMYAYFCYLAGSIHTLSRHVKHPVITDEAASDEILASCLQHIKELCQYWDLANSIVRDASHTIELY</sequence>
<dbReference type="GO" id="GO:0005634">
    <property type="term" value="C:nucleus"/>
    <property type="evidence" value="ECO:0007669"/>
    <property type="project" value="UniProtKB-SubCell"/>
</dbReference>
<dbReference type="PROSITE" id="PS50048">
    <property type="entry name" value="ZN2_CY6_FUNGAL_2"/>
    <property type="match status" value="1"/>
</dbReference>